<feature type="transmembrane region" description="Helical" evidence="1">
    <location>
        <begin position="107"/>
        <end position="128"/>
    </location>
</feature>
<keyword evidence="1" id="KW-0472">Membrane</keyword>
<feature type="transmembrane region" description="Helical" evidence="1">
    <location>
        <begin position="7"/>
        <end position="32"/>
    </location>
</feature>
<evidence type="ECO:0000313" key="5">
    <source>
        <dbReference type="Proteomes" id="UP001568358"/>
    </source>
</evidence>
<dbReference type="EMBL" id="JBFSOO010000001">
    <property type="protein sequence ID" value="MEZ6852344.1"/>
    <property type="molecule type" value="Genomic_DNA"/>
</dbReference>
<feature type="transmembrane region" description="Helical" evidence="1">
    <location>
        <begin position="72"/>
        <end position="95"/>
    </location>
</feature>
<evidence type="ECO:0000313" key="4">
    <source>
        <dbReference type="Proteomes" id="UP000184001"/>
    </source>
</evidence>
<dbReference type="RefSeq" id="WP_019999573.1">
    <property type="nucleotide sequence ID" value="NZ_CP192219.1"/>
</dbReference>
<reference evidence="3 4" key="1">
    <citation type="submission" date="2016-11" db="EMBL/GenBank/DDBJ databases">
        <authorList>
            <person name="Varghese N."/>
            <person name="Submissions S."/>
        </authorList>
    </citation>
    <scope>NUCLEOTIDE SEQUENCE [LARGE SCALE GENOMIC DNA]</scope>
    <source>
        <strain evidence="3 4">DSM 17919</strain>
    </source>
</reference>
<name>A0A8G2CBG5_9BACT</name>
<gene>
    <name evidence="2" type="ORF">AB2Z07_02150</name>
    <name evidence="3" type="ORF">SAMN05660830_02717</name>
</gene>
<organism evidence="3 4">
    <name type="scientific">Halodesulfovibrio aestuarii</name>
    <dbReference type="NCBI Taxonomy" id="126333"/>
    <lineage>
        <taxon>Bacteria</taxon>
        <taxon>Pseudomonadati</taxon>
        <taxon>Thermodesulfobacteriota</taxon>
        <taxon>Desulfovibrionia</taxon>
        <taxon>Desulfovibrionales</taxon>
        <taxon>Desulfovibrionaceae</taxon>
        <taxon>Halodesulfovibrio</taxon>
    </lineage>
</organism>
<reference evidence="2 5" key="2">
    <citation type="submission" date="2024-07" db="EMBL/GenBank/DDBJ databases">
        <title>Active virus-host system and metabolic interactions in a Lokiarchaeon culture.</title>
        <authorList>
            <person name="Ponce Toledo R.I."/>
            <person name="Rodrigues Oliveira T."/>
            <person name="Schleper C."/>
        </authorList>
    </citation>
    <scope>NUCLEOTIDE SEQUENCE [LARGE SCALE GENOMIC DNA]</scope>
    <source>
        <strain evidence="2 5">B35</strain>
    </source>
</reference>
<evidence type="ECO:0000313" key="2">
    <source>
        <dbReference type="EMBL" id="MEZ6852344.1"/>
    </source>
</evidence>
<dbReference type="AlphaFoldDB" id="A0A8G2CBG5"/>
<accession>A0A8G2CBG5</accession>
<dbReference type="EMBL" id="FQZR01000007">
    <property type="protein sequence ID" value="SHJ55858.1"/>
    <property type="molecule type" value="Genomic_DNA"/>
</dbReference>
<proteinExistence type="predicted"/>
<dbReference type="Proteomes" id="UP000184001">
    <property type="component" value="Unassembled WGS sequence"/>
</dbReference>
<evidence type="ECO:0000256" key="1">
    <source>
        <dbReference type="SAM" id="Phobius"/>
    </source>
</evidence>
<protein>
    <submittedName>
        <fullName evidence="3">Uncharacterized protein</fullName>
    </submittedName>
</protein>
<feature type="transmembrane region" description="Helical" evidence="1">
    <location>
        <begin position="38"/>
        <end position="60"/>
    </location>
</feature>
<keyword evidence="1" id="KW-0812">Transmembrane</keyword>
<dbReference type="Proteomes" id="UP001568358">
    <property type="component" value="Unassembled WGS sequence"/>
</dbReference>
<evidence type="ECO:0000313" key="3">
    <source>
        <dbReference type="EMBL" id="SHJ55858.1"/>
    </source>
</evidence>
<keyword evidence="5" id="KW-1185">Reference proteome</keyword>
<keyword evidence="1" id="KW-1133">Transmembrane helix</keyword>
<sequence>MKKSLLTLIIGLGLPIGFMCVVSLPLILLGYVQPDPHPWNWLTMYIIDCVFGLSLLTTLYGISTKAQWGKPLALITAGYSLFAFTQTALEAVLNIQGLLEAPIANPLFILVFMVLGVLLSVAILLFAIQFPTHWQTSETAA</sequence>
<comment type="caution">
    <text evidence="3">The sequence shown here is derived from an EMBL/GenBank/DDBJ whole genome shotgun (WGS) entry which is preliminary data.</text>
</comment>